<keyword evidence="2 6" id="KW-0238">DNA-binding</keyword>
<name>A0ABU6K5G5_9RHOO</name>
<feature type="domain" description="HTH cro/C1-type" evidence="5">
    <location>
        <begin position="12"/>
        <end position="59"/>
    </location>
</feature>
<dbReference type="InterPro" id="IPR001387">
    <property type="entry name" value="Cro/C1-type_HTH"/>
</dbReference>
<dbReference type="RefSeq" id="WP_327599431.1">
    <property type="nucleotide sequence ID" value="NZ_JAYXHS010000002.1"/>
</dbReference>
<evidence type="ECO:0000256" key="2">
    <source>
        <dbReference type="ARBA" id="ARBA00023125"/>
    </source>
</evidence>
<organism evidence="6 7">
    <name type="scientific">Uliginosibacterium silvisoli</name>
    <dbReference type="NCBI Taxonomy" id="3114758"/>
    <lineage>
        <taxon>Bacteria</taxon>
        <taxon>Pseudomonadati</taxon>
        <taxon>Pseudomonadota</taxon>
        <taxon>Betaproteobacteria</taxon>
        <taxon>Rhodocyclales</taxon>
        <taxon>Zoogloeaceae</taxon>
        <taxon>Uliginosibacterium</taxon>
    </lineage>
</organism>
<gene>
    <name evidence="6" type="ORF">VVD49_12075</name>
</gene>
<dbReference type="Gene3D" id="3.40.50.2300">
    <property type="match status" value="2"/>
</dbReference>
<dbReference type="PROSITE" id="PS50943">
    <property type="entry name" value="HTH_CROC1"/>
    <property type="match status" value="1"/>
</dbReference>
<dbReference type="InterPro" id="IPR010982">
    <property type="entry name" value="Lambda_DNA-bd_dom_sf"/>
</dbReference>
<protein>
    <submittedName>
        <fullName evidence="6">LacI family DNA-binding transcriptional regulator</fullName>
    </submittedName>
</protein>
<dbReference type="PRINTS" id="PR00036">
    <property type="entry name" value="HTHLACI"/>
</dbReference>
<feature type="domain" description="HTH lacI-type" evidence="4">
    <location>
        <begin position="11"/>
        <end position="65"/>
    </location>
</feature>
<dbReference type="Gene3D" id="1.10.260.40">
    <property type="entry name" value="lambda repressor-like DNA-binding domains"/>
    <property type="match status" value="1"/>
</dbReference>
<dbReference type="PANTHER" id="PTHR30146:SF109">
    <property type="entry name" value="HTH-TYPE TRANSCRIPTIONAL REGULATOR GALS"/>
    <property type="match status" value="1"/>
</dbReference>
<dbReference type="PANTHER" id="PTHR30146">
    <property type="entry name" value="LACI-RELATED TRANSCRIPTIONAL REPRESSOR"/>
    <property type="match status" value="1"/>
</dbReference>
<accession>A0ABU6K5G5</accession>
<dbReference type="EMBL" id="JAYXHS010000002">
    <property type="protein sequence ID" value="MEC5386465.1"/>
    <property type="molecule type" value="Genomic_DNA"/>
</dbReference>
<dbReference type="SMART" id="SM00354">
    <property type="entry name" value="HTH_LACI"/>
    <property type="match status" value="1"/>
</dbReference>
<dbReference type="InterPro" id="IPR028082">
    <property type="entry name" value="Peripla_BP_I"/>
</dbReference>
<evidence type="ECO:0000256" key="1">
    <source>
        <dbReference type="ARBA" id="ARBA00023015"/>
    </source>
</evidence>
<comment type="caution">
    <text evidence="6">The sequence shown here is derived from an EMBL/GenBank/DDBJ whole genome shotgun (WGS) entry which is preliminary data.</text>
</comment>
<dbReference type="Proteomes" id="UP001331561">
    <property type="component" value="Unassembled WGS sequence"/>
</dbReference>
<evidence type="ECO:0000259" key="5">
    <source>
        <dbReference type="PROSITE" id="PS50943"/>
    </source>
</evidence>
<keyword evidence="7" id="KW-1185">Reference proteome</keyword>
<dbReference type="Pfam" id="PF00356">
    <property type="entry name" value="LacI"/>
    <property type="match status" value="1"/>
</dbReference>
<dbReference type="GO" id="GO:0003677">
    <property type="term" value="F:DNA binding"/>
    <property type="evidence" value="ECO:0007669"/>
    <property type="project" value="UniProtKB-KW"/>
</dbReference>
<evidence type="ECO:0000259" key="4">
    <source>
        <dbReference type="PROSITE" id="PS50932"/>
    </source>
</evidence>
<dbReference type="InterPro" id="IPR046335">
    <property type="entry name" value="LacI/GalR-like_sensor"/>
</dbReference>
<evidence type="ECO:0000313" key="6">
    <source>
        <dbReference type="EMBL" id="MEC5386465.1"/>
    </source>
</evidence>
<dbReference type="CDD" id="cd01392">
    <property type="entry name" value="HTH_LacI"/>
    <property type="match status" value="1"/>
</dbReference>
<evidence type="ECO:0000256" key="3">
    <source>
        <dbReference type="ARBA" id="ARBA00023163"/>
    </source>
</evidence>
<dbReference type="Pfam" id="PF13377">
    <property type="entry name" value="Peripla_BP_3"/>
    <property type="match status" value="1"/>
</dbReference>
<sequence length="357" mass="38682">MDTTNTAGRRVTLADVARMAGVSKQTASRVVNGSAQVTDETRARVLQCIEVLGFRPSTLARQLTAGRSLTLGVVNNTAVGHLMCGDAYVGMVRQADGMGYALLNKEMSDFSRASVDAMLGQMLERQVDGIILAGPEIGNSHDWLDDYPLDDLPMPLVAINARPRAGVDVVGFDNFLAGQNATRHLLSLQRRRIGHLSGPNNRWVAQRRIEGWQAALDEAGLPECKAYCVEGSWEAESGGPGLQRLLELCPDLDAVFVSSDRMALGVLMEAQRLGIDVPGTLAVMGIDNDPQSAFFTPPLTTMTQDTPRMAEVALRQLVRRICDRHGEPYPAGCAQEESSMLTHRLIVRQSTLGDVAN</sequence>
<proteinExistence type="predicted"/>
<dbReference type="PROSITE" id="PS00356">
    <property type="entry name" value="HTH_LACI_1"/>
    <property type="match status" value="1"/>
</dbReference>
<dbReference type="PROSITE" id="PS50932">
    <property type="entry name" value="HTH_LACI_2"/>
    <property type="match status" value="1"/>
</dbReference>
<dbReference type="SUPFAM" id="SSF53822">
    <property type="entry name" value="Periplasmic binding protein-like I"/>
    <property type="match status" value="1"/>
</dbReference>
<keyword evidence="3" id="KW-0804">Transcription</keyword>
<reference evidence="6 7" key="1">
    <citation type="submission" date="2024-01" db="EMBL/GenBank/DDBJ databases">
        <title>Uliginosibacterium soil sp. nov.</title>
        <authorList>
            <person name="Lv Y."/>
        </authorList>
    </citation>
    <scope>NUCLEOTIDE SEQUENCE [LARGE SCALE GENOMIC DNA]</scope>
    <source>
        <strain evidence="6 7">H3</strain>
    </source>
</reference>
<dbReference type="InterPro" id="IPR000843">
    <property type="entry name" value="HTH_LacI"/>
</dbReference>
<keyword evidence="1" id="KW-0805">Transcription regulation</keyword>
<dbReference type="SUPFAM" id="SSF47413">
    <property type="entry name" value="lambda repressor-like DNA-binding domains"/>
    <property type="match status" value="1"/>
</dbReference>
<evidence type="ECO:0000313" key="7">
    <source>
        <dbReference type="Proteomes" id="UP001331561"/>
    </source>
</evidence>